<evidence type="ECO:0000256" key="1">
    <source>
        <dbReference type="ARBA" id="ARBA00006643"/>
    </source>
</evidence>
<accession>A0A7J6G453</accession>
<feature type="domain" description="DYW" evidence="4">
    <location>
        <begin position="646"/>
        <end position="738"/>
    </location>
</feature>
<feature type="repeat" description="PPR" evidence="3">
    <location>
        <begin position="431"/>
        <end position="465"/>
    </location>
</feature>
<dbReference type="FunFam" id="1.25.40.10:FF:000417">
    <property type="entry name" value="Pentatricopeptide repeat-containing protein At4g38010"/>
    <property type="match status" value="1"/>
</dbReference>
<dbReference type="GO" id="GO:0031425">
    <property type="term" value="P:chloroplast RNA processing"/>
    <property type="evidence" value="ECO:0007669"/>
    <property type="project" value="UniProtKB-ARBA"/>
</dbReference>
<sequence length="738" mass="82037">MAFISSSSSFPISPATFHAQPYSDPPYKLLQKHSSLTLLSRCNNIHTLKQVHAHIIKTGLHNTHFALSKLIEFCAVSPSGDLSYAISILETIQDPNQFMWNTIIRGLSLSSDPALAIVFYNRMILSGIEPNSYTFPILLKTCAKMAVTHVGKQLHGQILKLGLGSDVFVNSSLINMYAQCSELDNARLVFDKSVVRNEVSFTALITGYASRGRMAEARCLFDKIPIRDAVSWNAMISGYGHSGRFGEALLFFKEMLKANVKPNESTIVTVLSSCAQSGSLELGNWVRSWVEDHDLGSNLRVVNALIDMYSKCGNLDKARDLFNGLNQKNVVSWNAMIGGYTQMSNYKEALSLFRVMLRSDIEPNDVTLLCVLPACAHLGALDLGKWIHSYIDKNFLTYTNKSLCTSLIDMYAKCGNIKAAQQVFDGMEVRSLASWNAMISGLAIHGHASMAFELFSKMVDLGFMPDDITFVGVLSACNHAGLVDLGRHYFSSMIQDYNISPKLQHYGIMIDLLGQAKLFDEAESLIKNMEMKPDGAIWGSLLGACKVHNRVELGEYVAQHLFELEPENPGAYVLLSNIYAAAGRWDDVAKIRTRLHDKGLKKVPGCTSIEVDNVVHEFLVGDKVHPLSKDIYKMLNEVDRLLDMSGFKPDTSEVLSDMDDDLKEGALSHHSEKLAIAFGLISTKPGTTIRIVKNLRVCGNCHSATKLISKIFKREIIARDRNRFHHFKDGSCSCNDYW</sequence>
<dbReference type="InterPro" id="IPR046849">
    <property type="entry name" value="E2_motif"/>
</dbReference>
<dbReference type="AlphaFoldDB" id="A0A7J6G453"/>
<feature type="repeat" description="PPR" evidence="3">
    <location>
        <begin position="329"/>
        <end position="363"/>
    </location>
</feature>
<dbReference type="SUPFAM" id="SSF48452">
    <property type="entry name" value="TPR-like"/>
    <property type="match status" value="1"/>
</dbReference>
<evidence type="ECO:0000313" key="6">
    <source>
        <dbReference type="Proteomes" id="UP000525078"/>
    </source>
</evidence>
<evidence type="ECO:0000256" key="2">
    <source>
        <dbReference type="ARBA" id="ARBA00022737"/>
    </source>
</evidence>
<evidence type="ECO:0000313" key="5">
    <source>
        <dbReference type="EMBL" id="KAF4377764.1"/>
    </source>
</evidence>
<comment type="similarity">
    <text evidence="1">Belongs to the PPR family. PCMP-H subfamily.</text>
</comment>
<dbReference type="PROSITE" id="PS51375">
    <property type="entry name" value="PPR"/>
    <property type="match status" value="5"/>
</dbReference>
<reference evidence="5 6" key="1">
    <citation type="journal article" date="2020" name="bioRxiv">
        <title>Sequence and annotation of 42 cannabis genomes reveals extensive copy number variation in cannabinoid synthesis and pathogen resistance genes.</title>
        <authorList>
            <person name="Mckernan K.J."/>
            <person name="Helbert Y."/>
            <person name="Kane L.T."/>
            <person name="Ebling H."/>
            <person name="Zhang L."/>
            <person name="Liu B."/>
            <person name="Eaton Z."/>
            <person name="Mclaughlin S."/>
            <person name="Kingan S."/>
            <person name="Baybayan P."/>
            <person name="Concepcion G."/>
            <person name="Jordan M."/>
            <person name="Riva A."/>
            <person name="Barbazuk W."/>
            <person name="Harkins T."/>
        </authorList>
    </citation>
    <scope>NUCLEOTIDE SEQUENCE [LARGE SCALE GENOMIC DNA]</scope>
    <source>
        <strain evidence="6">cv. Jamaican Lion 4</strain>
        <tissue evidence="5">Leaf</tissue>
    </source>
</reference>
<dbReference type="InterPro" id="IPR011990">
    <property type="entry name" value="TPR-like_helical_dom_sf"/>
</dbReference>
<protein>
    <recommendedName>
        <fullName evidence="4">DYW domain-containing protein</fullName>
    </recommendedName>
</protein>
<dbReference type="Proteomes" id="UP000525078">
    <property type="component" value="Unassembled WGS sequence"/>
</dbReference>
<dbReference type="Pfam" id="PF01535">
    <property type="entry name" value="PPR"/>
    <property type="match status" value="3"/>
</dbReference>
<dbReference type="NCBIfam" id="TIGR00756">
    <property type="entry name" value="PPR"/>
    <property type="match status" value="5"/>
</dbReference>
<proteinExistence type="inferred from homology"/>
<dbReference type="PANTHER" id="PTHR47926">
    <property type="entry name" value="PENTATRICOPEPTIDE REPEAT-CONTAINING PROTEIN"/>
    <property type="match status" value="1"/>
</dbReference>
<name>A0A7J6G453_CANSA</name>
<evidence type="ECO:0000256" key="3">
    <source>
        <dbReference type="PROSITE-ProRule" id="PRU00708"/>
    </source>
</evidence>
<evidence type="ECO:0000259" key="4">
    <source>
        <dbReference type="Pfam" id="PF14432"/>
    </source>
</evidence>
<dbReference type="Pfam" id="PF14432">
    <property type="entry name" value="DYW_deaminase"/>
    <property type="match status" value="1"/>
</dbReference>
<dbReference type="InterPro" id="IPR046848">
    <property type="entry name" value="E_motif"/>
</dbReference>
<keyword evidence="2" id="KW-0677">Repeat</keyword>
<feature type="repeat" description="PPR" evidence="3">
    <location>
        <begin position="96"/>
        <end position="130"/>
    </location>
</feature>
<dbReference type="InterPro" id="IPR046960">
    <property type="entry name" value="PPR_At4g14850-like_plant"/>
</dbReference>
<dbReference type="FunFam" id="1.25.40.10:FF:000470">
    <property type="entry name" value="Pentatricopeptide repeat-containing protein At5g66520"/>
    <property type="match status" value="1"/>
</dbReference>
<dbReference type="Gene3D" id="1.25.40.10">
    <property type="entry name" value="Tetratricopeptide repeat domain"/>
    <property type="match status" value="4"/>
</dbReference>
<feature type="repeat" description="PPR" evidence="3">
    <location>
        <begin position="228"/>
        <end position="262"/>
    </location>
</feature>
<dbReference type="FunFam" id="1.25.40.10:FF:000333">
    <property type="entry name" value="Pentatricopeptide repeat-containing protein"/>
    <property type="match status" value="1"/>
</dbReference>
<dbReference type="FunFam" id="1.25.40.10:FF:000231">
    <property type="entry name" value="Pentatricopeptide repeat-containing protein chloroplastic"/>
    <property type="match status" value="1"/>
</dbReference>
<dbReference type="Pfam" id="PF13041">
    <property type="entry name" value="PPR_2"/>
    <property type="match status" value="4"/>
</dbReference>
<dbReference type="Pfam" id="PF20431">
    <property type="entry name" value="E_motif"/>
    <property type="match status" value="1"/>
</dbReference>
<organism evidence="5 6">
    <name type="scientific">Cannabis sativa</name>
    <name type="common">Hemp</name>
    <name type="synonym">Marijuana</name>
    <dbReference type="NCBI Taxonomy" id="3483"/>
    <lineage>
        <taxon>Eukaryota</taxon>
        <taxon>Viridiplantae</taxon>
        <taxon>Streptophyta</taxon>
        <taxon>Embryophyta</taxon>
        <taxon>Tracheophyta</taxon>
        <taxon>Spermatophyta</taxon>
        <taxon>Magnoliopsida</taxon>
        <taxon>eudicotyledons</taxon>
        <taxon>Gunneridae</taxon>
        <taxon>Pentapetalae</taxon>
        <taxon>rosids</taxon>
        <taxon>fabids</taxon>
        <taxon>Rosales</taxon>
        <taxon>Cannabaceae</taxon>
        <taxon>Cannabis</taxon>
    </lineage>
</organism>
<dbReference type="GO" id="GO:0009451">
    <property type="term" value="P:RNA modification"/>
    <property type="evidence" value="ECO:0007669"/>
    <property type="project" value="InterPro"/>
</dbReference>
<dbReference type="GO" id="GO:0008270">
    <property type="term" value="F:zinc ion binding"/>
    <property type="evidence" value="ECO:0007669"/>
    <property type="project" value="InterPro"/>
</dbReference>
<dbReference type="PANTHER" id="PTHR47926:SF537">
    <property type="entry name" value="PENTACOTRIPEPTIDE-REPEAT REGION OF PRORP DOMAIN-CONTAINING PROTEIN"/>
    <property type="match status" value="1"/>
</dbReference>
<dbReference type="Pfam" id="PF20430">
    <property type="entry name" value="Eplus_motif"/>
    <property type="match status" value="1"/>
</dbReference>
<dbReference type="EMBL" id="JAATIP010000078">
    <property type="protein sequence ID" value="KAF4377764.1"/>
    <property type="molecule type" value="Genomic_DNA"/>
</dbReference>
<comment type="caution">
    <text evidence="5">The sequence shown here is derived from an EMBL/GenBank/DDBJ whole genome shotgun (WGS) entry which is preliminary data.</text>
</comment>
<dbReference type="InterPro" id="IPR032867">
    <property type="entry name" value="DYW_dom"/>
</dbReference>
<dbReference type="GO" id="GO:0003723">
    <property type="term" value="F:RNA binding"/>
    <property type="evidence" value="ECO:0007669"/>
    <property type="project" value="InterPro"/>
</dbReference>
<dbReference type="InterPro" id="IPR002885">
    <property type="entry name" value="PPR_rpt"/>
</dbReference>
<feature type="repeat" description="PPR" evidence="3">
    <location>
        <begin position="298"/>
        <end position="328"/>
    </location>
</feature>
<dbReference type="FunFam" id="1.25.40.10:FF:001050">
    <property type="entry name" value="Pentatricopeptide repeat-containing protein At2g33760"/>
    <property type="match status" value="1"/>
</dbReference>
<gene>
    <name evidence="5" type="ORF">F8388_011517</name>
</gene>